<keyword evidence="2" id="KW-1185">Reference proteome</keyword>
<dbReference type="Proteomes" id="UP000824890">
    <property type="component" value="Unassembled WGS sequence"/>
</dbReference>
<evidence type="ECO:0000313" key="2">
    <source>
        <dbReference type="Proteomes" id="UP000824890"/>
    </source>
</evidence>
<dbReference type="EMBL" id="JAGKQM010000015">
    <property type="protein sequence ID" value="KAH0879509.1"/>
    <property type="molecule type" value="Genomic_DNA"/>
</dbReference>
<gene>
    <name evidence="1" type="ORF">HID58_066903</name>
</gene>
<comment type="caution">
    <text evidence="1">The sequence shown here is derived from an EMBL/GenBank/DDBJ whole genome shotgun (WGS) entry which is preliminary data.</text>
</comment>
<reference evidence="1 2" key="1">
    <citation type="submission" date="2021-05" db="EMBL/GenBank/DDBJ databases">
        <title>Genome Assembly of Synthetic Allotetraploid Brassica napus Reveals Homoeologous Exchanges between Subgenomes.</title>
        <authorList>
            <person name="Davis J.T."/>
        </authorList>
    </citation>
    <scope>NUCLEOTIDE SEQUENCE [LARGE SCALE GENOMIC DNA]</scope>
    <source>
        <strain evidence="2">cv. Da-Ae</strain>
        <tissue evidence="1">Seedling</tissue>
    </source>
</reference>
<name>A0ABQ7ZGZ5_BRANA</name>
<sequence length="93" mass="10069">MLLKGDSRRGPGTCRDPELIHVSNCAIAGSMVAHSLREVLWGPTCASFRFDESKSFLAPSAKLLGDFNVQAIRAQFYGMIGGKRLVFVVLSPA</sequence>
<proteinExistence type="predicted"/>
<accession>A0ABQ7ZGZ5</accession>
<protein>
    <submittedName>
        <fullName evidence="1">Uncharacterized protein</fullName>
    </submittedName>
</protein>
<evidence type="ECO:0000313" key="1">
    <source>
        <dbReference type="EMBL" id="KAH0879509.1"/>
    </source>
</evidence>
<organism evidence="1 2">
    <name type="scientific">Brassica napus</name>
    <name type="common">Rape</name>
    <dbReference type="NCBI Taxonomy" id="3708"/>
    <lineage>
        <taxon>Eukaryota</taxon>
        <taxon>Viridiplantae</taxon>
        <taxon>Streptophyta</taxon>
        <taxon>Embryophyta</taxon>
        <taxon>Tracheophyta</taxon>
        <taxon>Spermatophyta</taxon>
        <taxon>Magnoliopsida</taxon>
        <taxon>eudicotyledons</taxon>
        <taxon>Gunneridae</taxon>
        <taxon>Pentapetalae</taxon>
        <taxon>rosids</taxon>
        <taxon>malvids</taxon>
        <taxon>Brassicales</taxon>
        <taxon>Brassicaceae</taxon>
        <taxon>Brassiceae</taxon>
        <taxon>Brassica</taxon>
    </lineage>
</organism>